<sequence length="115" mass="12925">MNLLDELRELGVSVDEGVKRLGGNTAIYKKMLGTFTKMMKNYSFEPDFDNTDYEDIIEKAHAIKGASGNLSVTPVYEAYSEIVRLLRNDQPEEAREVLVNVLPVQEKIISAIDNS</sequence>
<reference evidence="1" key="1">
    <citation type="submission" date="2019-04" db="EMBL/GenBank/DDBJ databases">
        <title>Microbes associate with the intestines of laboratory mice.</title>
        <authorList>
            <person name="Navarre W."/>
            <person name="Wong E."/>
            <person name="Huang K."/>
            <person name="Tropini C."/>
            <person name="Ng K."/>
            <person name="Yu B."/>
        </authorList>
    </citation>
    <scope>NUCLEOTIDE SEQUENCE</scope>
    <source>
        <strain evidence="1">NM01_1-7b</strain>
    </source>
</reference>
<comment type="caution">
    <text evidence="1">The sequence shown here is derived from an EMBL/GenBank/DDBJ whole genome shotgun (WGS) entry which is preliminary data.</text>
</comment>
<proteinExistence type="predicted"/>
<evidence type="ECO:0000313" key="1">
    <source>
        <dbReference type="EMBL" id="TGY97062.1"/>
    </source>
</evidence>
<protein>
    <submittedName>
        <fullName evidence="1">Hpt domain-containing protein</fullName>
    </submittedName>
</protein>
<dbReference type="Proteomes" id="UP000304953">
    <property type="component" value="Unassembled WGS sequence"/>
</dbReference>
<dbReference type="EMBL" id="SRYA01000010">
    <property type="protein sequence ID" value="TGY97062.1"/>
    <property type="molecule type" value="Genomic_DNA"/>
</dbReference>
<accession>A0AC61RYD7</accession>
<evidence type="ECO:0000313" key="2">
    <source>
        <dbReference type="Proteomes" id="UP000304953"/>
    </source>
</evidence>
<name>A0AC61RYD7_9FIRM</name>
<keyword evidence="2" id="KW-1185">Reference proteome</keyword>
<gene>
    <name evidence="1" type="ORF">E5329_06270</name>
</gene>
<organism evidence="1 2">
    <name type="scientific">Petralouisia muris</name>
    <dbReference type="NCBI Taxonomy" id="3032872"/>
    <lineage>
        <taxon>Bacteria</taxon>
        <taxon>Bacillati</taxon>
        <taxon>Bacillota</taxon>
        <taxon>Clostridia</taxon>
        <taxon>Lachnospirales</taxon>
        <taxon>Lachnospiraceae</taxon>
        <taxon>Petralouisia</taxon>
    </lineage>
</organism>